<dbReference type="EMBL" id="CAJJDM010000159">
    <property type="protein sequence ID" value="CAD8113300.1"/>
    <property type="molecule type" value="Genomic_DNA"/>
</dbReference>
<dbReference type="AlphaFoldDB" id="A0A8S1QFC5"/>
<gene>
    <name evidence="2" type="ORF">PPRIM_AZ9-3.1.T1540145</name>
</gene>
<protein>
    <submittedName>
        <fullName evidence="2">Uncharacterized protein</fullName>
    </submittedName>
</protein>
<organism evidence="2 3">
    <name type="scientific">Paramecium primaurelia</name>
    <dbReference type="NCBI Taxonomy" id="5886"/>
    <lineage>
        <taxon>Eukaryota</taxon>
        <taxon>Sar</taxon>
        <taxon>Alveolata</taxon>
        <taxon>Ciliophora</taxon>
        <taxon>Intramacronucleata</taxon>
        <taxon>Oligohymenophorea</taxon>
        <taxon>Peniculida</taxon>
        <taxon>Parameciidae</taxon>
        <taxon>Paramecium</taxon>
    </lineage>
</organism>
<evidence type="ECO:0000256" key="1">
    <source>
        <dbReference type="PROSITE-ProRule" id="PRU00221"/>
    </source>
</evidence>
<keyword evidence="3" id="KW-1185">Reference proteome</keyword>
<accession>A0A8S1QFC5</accession>
<dbReference type="Proteomes" id="UP000688137">
    <property type="component" value="Unassembled WGS sequence"/>
</dbReference>
<sequence length="240" mass="28727">MQKSDQLISGDRDGSIVIWSSNNNNYWNYSQKIKGRSYRIYCLILNKDEVLFISSSGDNTIKFWNKQKEWICQQSITLIILLKFIKQVQRIKKIKLFLVDRIQQYQQLNILNIVKGGWQYKISKLIFMDLDYPLQTIIVFTFKPYYGNLISLKKNIIVNQGSESCSLFQLQFIQQNQIQVSKPDTFVNFLRKIEKDEFKYEVIYSILYKQIFGQLSNYGEYFITWDSLFKDIQIWGYKQQ</sequence>
<dbReference type="PANTHER" id="PTHR19920:SF0">
    <property type="entry name" value="CYTOSOLIC IRON-SULFUR PROTEIN ASSEMBLY PROTEIN CIAO1-RELATED"/>
    <property type="match status" value="1"/>
</dbReference>
<dbReference type="PROSITE" id="PS50082">
    <property type="entry name" value="WD_REPEATS_2"/>
    <property type="match status" value="1"/>
</dbReference>
<proteinExistence type="predicted"/>
<dbReference type="GO" id="GO:0016226">
    <property type="term" value="P:iron-sulfur cluster assembly"/>
    <property type="evidence" value="ECO:0007669"/>
    <property type="project" value="TreeGrafter"/>
</dbReference>
<dbReference type="GO" id="GO:0097361">
    <property type="term" value="C:cytosolic [4Fe-4S] assembly targeting complex"/>
    <property type="evidence" value="ECO:0007669"/>
    <property type="project" value="TreeGrafter"/>
</dbReference>
<dbReference type="Pfam" id="PF00400">
    <property type="entry name" value="WD40"/>
    <property type="match status" value="1"/>
</dbReference>
<dbReference type="InterPro" id="IPR001680">
    <property type="entry name" value="WD40_rpt"/>
</dbReference>
<evidence type="ECO:0000313" key="2">
    <source>
        <dbReference type="EMBL" id="CAD8113300.1"/>
    </source>
</evidence>
<dbReference type="PROSITE" id="PS50294">
    <property type="entry name" value="WD_REPEATS_REGION"/>
    <property type="match status" value="1"/>
</dbReference>
<evidence type="ECO:0000313" key="3">
    <source>
        <dbReference type="Proteomes" id="UP000688137"/>
    </source>
</evidence>
<dbReference type="PANTHER" id="PTHR19920">
    <property type="entry name" value="WD40 PROTEIN CIAO1"/>
    <property type="match status" value="1"/>
</dbReference>
<feature type="repeat" description="WD" evidence="1">
    <location>
        <begin position="33"/>
        <end position="65"/>
    </location>
</feature>
<keyword evidence="1" id="KW-0853">WD repeat</keyword>
<reference evidence="2" key="1">
    <citation type="submission" date="2021-01" db="EMBL/GenBank/DDBJ databases">
        <authorList>
            <consortium name="Genoscope - CEA"/>
            <person name="William W."/>
        </authorList>
    </citation>
    <scope>NUCLEOTIDE SEQUENCE</scope>
</reference>
<name>A0A8S1QFC5_PARPR</name>
<comment type="caution">
    <text evidence="2">The sequence shown here is derived from an EMBL/GenBank/DDBJ whole genome shotgun (WGS) entry which is preliminary data.</text>
</comment>